<evidence type="ECO:0000313" key="2">
    <source>
        <dbReference type="Proteomes" id="UP000184608"/>
    </source>
</evidence>
<sequence>MAATYNRPITFAGRKKFACKRIKEYMTRFLIIDTSVASDYNSASLLRGVGNVPLILRGIVKPTPGLTKT</sequence>
<organism evidence="1 2">
    <name type="scientific">Vibrio aerogenes CECT 7868</name>
    <dbReference type="NCBI Taxonomy" id="1216006"/>
    <lineage>
        <taxon>Bacteria</taxon>
        <taxon>Pseudomonadati</taxon>
        <taxon>Pseudomonadota</taxon>
        <taxon>Gammaproteobacteria</taxon>
        <taxon>Vibrionales</taxon>
        <taxon>Vibrionaceae</taxon>
        <taxon>Vibrio</taxon>
    </lineage>
</organism>
<accession>A0A1M5ZHL7</accession>
<keyword evidence="2" id="KW-1185">Reference proteome</keyword>
<dbReference type="Proteomes" id="UP000184608">
    <property type="component" value="Unassembled WGS sequence"/>
</dbReference>
<reference evidence="1 2" key="1">
    <citation type="submission" date="2016-11" db="EMBL/GenBank/DDBJ databases">
        <authorList>
            <person name="Jaros S."/>
            <person name="Januszkiewicz K."/>
            <person name="Wedrychowicz H."/>
        </authorList>
    </citation>
    <scope>NUCLEOTIDE SEQUENCE [LARGE SCALE GENOMIC DNA]</scope>
    <source>
        <strain evidence="1 2">CECT 7868</strain>
    </source>
</reference>
<proteinExistence type="predicted"/>
<dbReference type="AlphaFoldDB" id="A0A1M5ZHL7"/>
<evidence type="ECO:0000313" key="1">
    <source>
        <dbReference type="EMBL" id="SHI23671.1"/>
    </source>
</evidence>
<gene>
    <name evidence="1" type="ORF">VA7868_02754</name>
</gene>
<dbReference type="EMBL" id="FQXZ01000030">
    <property type="protein sequence ID" value="SHI23671.1"/>
    <property type="molecule type" value="Genomic_DNA"/>
</dbReference>
<dbReference type="STRING" id="1216006.VA7868_02754"/>
<name>A0A1M5ZHL7_9VIBR</name>
<protein>
    <submittedName>
        <fullName evidence="1">Uncharacterized protein</fullName>
    </submittedName>
</protein>